<evidence type="ECO:0000256" key="1">
    <source>
        <dbReference type="SAM" id="MobiDB-lite"/>
    </source>
</evidence>
<dbReference type="EMBL" id="CP110437">
    <property type="protein sequence ID" value="WAQ92618.1"/>
    <property type="molecule type" value="Genomic_DNA"/>
</dbReference>
<reference evidence="2" key="1">
    <citation type="submission" date="2022-10" db="EMBL/GenBank/DDBJ databases">
        <title>Puccinia triticina Genome sequencing and assembly.</title>
        <authorList>
            <person name="Li C."/>
        </authorList>
    </citation>
    <scope>NUCLEOTIDE SEQUENCE</scope>
    <source>
        <strain evidence="2">Pt15</strain>
    </source>
</reference>
<gene>
    <name evidence="2" type="ORF">PtA15_17A100</name>
</gene>
<proteinExistence type="predicted"/>
<feature type="compositionally biased region" description="Basic and acidic residues" evidence="1">
    <location>
        <begin position="425"/>
        <end position="455"/>
    </location>
</feature>
<name>A0ABY7D4S5_9BASI</name>
<feature type="compositionally biased region" description="Low complexity" evidence="1">
    <location>
        <begin position="483"/>
        <end position="501"/>
    </location>
</feature>
<accession>A0ABY7D4S5</accession>
<feature type="region of interest" description="Disordered" evidence="1">
    <location>
        <begin position="1"/>
        <end position="176"/>
    </location>
</feature>
<organism evidence="2 3">
    <name type="scientific">Puccinia triticina</name>
    <dbReference type="NCBI Taxonomy" id="208348"/>
    <lineage>
        <taxon>Eukaryota</taxon>
        <taxon>Fungi</taxon>
        <taxon>Dikarya</taxon>
        <taxon>Basidiomycota</taxon>
        <taxon>Pucciniomycotina</taxon>
        <taxon>Pucciniomycetes</taxon>
        <taxon>Pucciniales</taxon>
        <taxon>Pucciniaceae</taxon>
        <taxon>Puccinia</taxon>
    </lineage>
</organism>
<sequence>MGERGRDAVRPPPPPELLGGLLGRPPPPPELLGGLLGGPPPPPLELGGRLPPPPELAGKEAGAPPPIPEVGSGRSGEAAAKLRTSGVKLGQADAAPRQRGKEGKLDEPPPPPPIVESANEKVKDLAKEGAGERKKAEKEKTVEKDKIKKDNGGEEDIPEVSSGKEGKAGKGEGELGGGRLVREAAITLAQANRLIENSMQFMQSSTANSTDIKKAAELAVKLGNAEDFLREVLASASQDPASAQKSLGIIRDNGQVLTLQRQLNLAGKANEKVAENKFVNDGAQKKSIEEAQKNLASQSKTVDDQIAIIAKEGTDATAIAAAAQKALEGESAQHFSREVLASGAKNPAEAMQALGSVRDHQFNQVVAGLRSIAANSKNAEAVKTAVSVVNQGRKFIVAANEKLIELSGGTAAEVNVKDNNKAAEEKTKVGAEAAKQNKDNKLADVKKNQTAESKEQAGAANGKPQEQQKEQPEGAPPVEEVKNNAGAEEVAVEAEATGVEV</sequence>
<evidence type="ECO:0000313" key="2">
    <source>
        <dbReference type="EMBL" id="WAQ92618.1"/>
    </source>
</evidence>
<feature type="compositionally biased region" description="Basic and acidic residues" evidence="1">
    <location>
        <begin position="162"/>
        <end position="173"/>
    </location>
</feature>
<dbReference type="RefSeq" id="XP_053028173.1">
    <property type="nucleotide sequence ID" value="XM_053164181.1"/>
</dbReference>
<feature type="compositionally biased region" description="Pro residues" evidence="1">
    <location>
        <begin position="38"/>
        <end position="55"/>
    </location>
</feature>
<dbReference type="GeneID" id="77805076"/>
<protein>
    <submittedName>
        <fullName evidence="2">Uncharacterized protein</fullName>
    </submittedName>
</protein>
<evidence type="ECO:0000313" key="3">
    <source>
        <dbReference type="Proteomes" id="UP001164743"/>
    </source>
</evidence>
<feature type="compositionally biased region" description="Basic and acidic residues" evidence="1">
    <location>
        <begin position="118"/>
        <end position="152"/>
    </location>
</feature>
<feature type="region of interest" description="Disordered" evidence="1">
    <location>
        <begin position="425"/>
        <end position="501"/>
    </location>
</feature>
<keyword evidence="3" id="KW-1185">Reference proteome</keyword>
<dbReference type="Proteomes" id="UP001164743">
    <property type="component" value="Chromosome 17A"/>
</dbReference>